<feature type="transmembrane region" description="Helical" evidence="5">
    <location>
        <begin position="169"/>
        <end position="190"/>
    </location>
</feature>
<dbReference type="Gene3D" id="1.50.10.150">
    <property type="entry name" value="Voltage-dependent anion channel"/>
    <property type="match status" value="1"/>
</dbReference>
<dbReference type="InterPro" id="IPR052951">
    <property type="entry name" value="Tellurite_res_ion_channel"/>
</dbReference>
<proteinExistence type="predicted"/>
<reference evidence="6 7" key="1">
    <citation type="submission" date="2017-10" db="EMBL/GenBank/DDBJ databases">
        <title>Sphingobium yanoikuyae S72.</title>
        <authorList>
            <person name="Sanchez E."/>
            <person name="Bustos P."/>
            <person name="Mendoza P."/>
            <person name="Guo X."/>
            <person name="Mendoza A."/>
        </authorList>
    </citation>
    <scope>NUCLEOTIDE SEQUENCE [LARGE SCALE GENOMIC DNA]</scope>
    <source>
        <strain evidence="6 7">S72</strain>
    </source>
</reference>
<protein>
    <submittedName>
        <fullName evidence="6">Dicarboxylate transporter/tellurite-resistance protein TehA</fullName>
    </submittedName>
</protein>
<dbReference type="NCBIfam" id="NF008032">
    <property type="entry name" value="PRK10764.1"/>
    <property type="match status" value="1"/>
</dbReference>
<evidence type="ECO:0000256" key="3">
    <source>
        <dbReference type="ARBA" id="ARBA00022989"/>
    </source>
</evidence>
<organism evidence="6 7">
    <name type="scientific">Sphingobium yanoikuyae</name>
    <name type="common">Sphingomonas yanoikuyae</name>
    <dbReference type="NCBI Taxonomy" id="13690"/>
    <lineage>
        <taxon>Bacteria</taxon>
        <taxon>Pseudomonadati</taxon>
        <taxon>Pseudomonadota</taxon>
        <taxon>Alphaproteobacteria</taxon>
        <taxon>Sphingomonadales</taxon>
        <taxon>Sphingomonadaceae</taxon>
        <taxon>Sphingobium</taxon>
    </lineage>
</organism>
<evidence type="ECO:0000313" key="7">
    <source>
        <dbReference type="Proteomes" id="UP000219422"/>
    </source>
</evidence>
<accession>A0A291N7Y3</accession>
<dbReference type="InterPro" id="IPR038665">
    <property type="entry name" value="Voltage-dep_anion_channel_sf"/>
</dbReference>
<feature type="transmembrane region" description="Helical" evidence="5">
    <location>
        <begin position="106"/>
        <end position="130"/>
    </location>
</feature>
<dbReference type="GO" id="GO:0046583">
    <property type="term" value="F:monoatomic cation efflux transmembrane transporter activity"/>
    <property type="evidence" value="ECO:0007669"/>
    <property type="project" value="TreeGrafter"/>
</dbReference>
<evidence type="ECO:0000256" key="2">
    <source>
        <dbReference type="ARBA" id="ARBA00022692"/>
    </source>
</evidence>
<dbReference type="Proteomes" id="UP000219422">
    <property type="component" value="Chromosome"/>
</dbReference>
<name>A0A291N7Y3_SPHYA</name>
<dbReference type="KEGG" id="sya:A6768_08430"/>
<keyword evidence="4 5" id="KW-0472">Membrane</keyword>
<feature type="transmembrane region" description="Helical" evidence="5">
    <location>
        <begin position="284"/>
        <end position="312"/>
    </location>
</feature>
<dbReference type="PANTHER" id="PTHR37955:SF1">
    <property type="entry name" value="DEP DOMAIN-CONTAINING PROTEIN"/>
    <property type="match status" value="1"/>
</dbReference>
<dbReference type="GeneID" id="57776860"/>
<evidence type="ECO:0000313" key="6">
    <source>
        <dbReference type="EMBL" id="ATI83220.1"/>
    </source>
</evidence>
<keyword evidence="3 5" id="KW-1133">Transmembrane helix</keyword>
<sequence length="329" mass="34313">MGKQSGGPPLIPASFFGIVLGLAGLSNAWRAAHSTWGMPAVIAEGLFVIAAATWLLIVILYALKWAWAPAAAVQEAEHPVQCCFIGLAGVSTLLIAQGALVHSRPLAVALFILGAGFTLFYALWRTGLLWQGGRAPGTSTPVLYLPMVAGGFVSGTVAASLGWKEWGQLAFGAGFFTWLAVESVLLLRLYTAEPMPPALRPTLGIQLAPPAVGAVSYLTVGNGTPDLVVHLLIGYGLLQAMLLIRLSRWIAEQPFGPGYWAFTFGATALAGAMVHLAPADAGGAIATLAPVVFLLSNVVVVGIAIGTLALIVRGRLVPPATTPHRPFLR</sequence>
<dbReference type="InterPro" id="IPR004695">
    <property type="entry name" value="SLAC1/Mae1/Ssu1/TehA"/>
</dbReference>
<dbReference type="CDD" id="cd09324">
    <property type="entry name" value="TDT_TehA"/>
    <property type="match status" value="1"/>
</dbReference>
<dbReference type="Pfam" id="PF03595">
    <property type="entry name" value="SLAC1"/>
    <property type="match status" value="1"/>
</dbReference>
<feature type="transmembrane region" description="Helical" evidence="5">
    <location>
        <begin position="227"/>
        <end position="246"/>
    </location>
</feature>
<dbReference type="AlphaFoldDB" id="A0A291N7Y3"/>
<dbReference type="PANTHER" id="PTHR37955">
    <property type="entry name" value="TELLURITE RESISTANCE PROTEIN TEHA"/>
    <property type="match status" value="1"/>
</dbReference>
<evidence type="ECO:0000256" key="4">
    <source>
        <dbReference type="ARBA" id="ARBA00023136"/>
    </source>
</evidence>
<evidence type="ECO:0000256" key="1">
    <source>
        <dbReference type="ARBA" id="ARBA00004141"/>
    </source>
</evidence>
<dbReference type="RefSeq" id="WP_097385598.1">
    <property type="nucleotide sequence ID" value="NZ_CP023741.1"/>
</dbReference>
<dbReference type="InterPro" id="IPR039264">
    <property type="entry name" value="TehA"/>
</dbReference>
<evidence type="ECO:0000256" key="5">
    <source>
        <dbReference type="SAM" id="Phobius"/>
    </source>
</evidence>
<keyword evidence="2 5" id="KW-0812">Transmembrane</keyword>
<feature type="transmembrane region" description="Helical" evidence="5">
    <location>
        <begin position="46"/>
        <end position="67"/>
    </location>
</feature>
<feature type="transmembrane region" description="Helical" evidence="5">
    <location>
        <begin position="142"/>
        <end position="163"/>
    </location>
</feature>
<feature type="transmembrane region" description="Helical" evidence="5">
    <location>
        <begin position="258"/>
        <end position="278"/>
    </location>
</feature>
<comment type="subcellular location">
    <subcellularLocation>
        <location evidence="1">Membrane</location>
        <topology evidence="1">Multi-pass membrane protein</topology>
    </subcellularLocation>
</comment>
<dbReference type="GO" id="GO:0005886">
    <property type="term" value="C:plasma membrane"/>
    <property type="evidence" value="ECO:0007669"/>
    <property type="project" value="TreeGrafter"/>
</dbReference>
<dbReference type="EMBL" id="CP023741">
    <property type="protein sequence ID" value="ATI83220.1"/>
    <property type="molecule type" value="Genomic_DNA"/>
</dbReference>
<feature type="transmembrane region" description="Helical" evidence="5">
    <location>
        <begin position="79"/>
        <end position="100"/>
    </location>
</feature>
<gene>
    <name evidence="6" type="ORF">A6768_08430</name>
</gene>